<gene>
    <name evidence="1" type="ORF">RPERSI_LOCUS31688</name>
</gene>
<feature type="non-terminal residue" evidence="1">
    <location>
        <position position="86"/>
    </location>
</feature>
<accession>A0ACA9SKH5</accession>
<proteinExistence type="predicted"/>
<name>A0ACA9SKH5_9GLOM</name>
<feature type="non-terminal residue" evidence="1">
    <location>
        <position position="1"/>
    </location>
</feature>
<reference evidence="1" key="1">
    <citation type="submission" date="2021-06" db="EMBL/GenBank/DDBJ databases">
        <authorList>
            <person name="Kallberg Y."/>
            <person name="Tangrot J."/>
            <person name="Rosling A."/>
        </authorList>
    </citation>
    <scope>NUCLEOTIDE SEQUENCE</scope>
    <source>
        <strain evidence="1">MA461A</strain>
    </source>
</reference>
<dbReference type="Proteomes" id="UP000789920">
    <property type="component" value="Unassembled WGS sequence"/>
</dbReference>
<evidence type="ECO:0000313" key="2">
    <source>
        <dbReference type="Proteomes" id="UP000789920"/>
    </source>
</evidence>
<evidence type="ECO:0000313" key="1">
    <source>
        <dbReference type="EMBL" id="CAG8841032.1"/>
    </source>
</evidence>
<sequence length="86" mass="9706">DLEQQMTLMGYALSLCPSDQIADILNLWRKLDEEQRSARALKAKTNLTEKSVSEKVKPAVERVESVLMTPLFQGDRLKSLVSSWLG</sequence>
<keyword evidence="2" id="KW-1185">Reference proteome</keyword>
<comment type="caution">
    <text evidence="1">The sequence shown here is derived from an EMBL/GenBank/DDBJ whole genome shotgun (WGS) entry which is preliminary data.</text>
</comment>
<organism evidence="1 2">
    <name type="scientific">Racocetra persica</name>
    <dbReference type="NCBI Taxonomy" id="160502"/>
    <lineage>
        <taxon>Eukaryota</taxon>
        <taxon>Fungi</taxon>
        <taxon>Fungi incertae sedis</taxon>
        <taxon>Mucoromycota</taxon>
        <taxon>Glomeromycotina</taxon>
        <taxon>Glomeromycetes</taxon>
        <taxon>Diversisporales</taxon>
        <taxon>Gigasporaceae</taxon>
        <taxon>Racocetra</taxon>
    </lineage>
</organism>
<protein>
    <submittedName>
        <fullName evidence="1">25912_t:CDS:1</fullName>
    </submittedName>
</protein>
<dbReference type="EMBL" id="CAJVQC010128746">
    <property type="protein sequence ID" value="CAG8841032.1"/>
    <property type="molecule type" value="Genomic_DNA"/>
</dbReference>